<organism evidence="2 3">
    <name type="scientific">Allonocardiopsis opalescens</name>
    <dbReference type="NCBI Taxonomy" id="1144618"/>
    <lineage>
        <taxon>Bacteria</taxon>
        <taxon>Bacillati</taxon>
        <taxon>Actinomycetota</taxon>
        <taxon>Actinomycetes</taxon>
        <taxon>Streptosporangiales</taxon>
        <taxon>Allonocardiopsis</taxon>
    </lineage>
</organism>
<dbReference type="OrthoDB" id="4457504at2"/>
<dbReference type="Gene3D" id="3.90.25.10">
    <property type="entry name" value="UDP-galactose 4-epimerase, domain 1"/>
    <property type="match status" value="1"/>
</dbReference>
<dbReference type="InterPro" id="IPR008030">
    <property type="entry name" value="NmrA-like"/>
</dbReference>
<dbReference type="SUPFAM" id="SSF51735">
    <property type="entry name" value="NAD(P)-binding Rossmann-fold domains"/>
    <property type="match status" value="1"/>
</dbReference>
<accession>A0A2T0QEI8</accession>
<proteinExistence type="predicted"/>
<protein>
    <submittedName>
        <fullName evidence="2">Uncharacterized protein YbjT (DUF2867 family)</fullName>
    </submittedName>
</protein>
<dbReference type="Gene3D" id="3.40.50.720">
    <property type="entry name" value="NAD(P)-binding Rossmann-like Domain"/>
    <property type="match status" value="1"/>
</dbReference>
<evidence type="ECO:0000313" key="2">
    <source>
        <dbReference type="EMBL" id="PRY02300.1"/>
    </source>
</evidence>
<evidence type="ECO:0000259" key="1">
    <source>
        <dbReference type="Pfam" id="PF05368"/>
    </source>
</evidence>
<dbReference type="InterPro" id="IPR036291">
    <property type="entry name" value="NAD(P)-bd_dom_sf"/>
</dbReference>
<sequence length="274" mass="28936">MTVLVTGATGNVGRELVGQLHRAGHPVRALTRNPERAALPEGVEVVRGDLTEPGTLGPALEGVTAIHLITFGGDDHAELATGAEIVDLAALAGVRRATVLKSSYEPTSVERALVAGPLEWTFVAAVGFMANCLDWADGVRKEGVVREPHGDVPGSVIHEGDIAAVAATVLTGGGHGGRMYTLTGPELLTVHEQVRAIGAAIGREVRFEELTEAEAAERWRAQGYDEESIAFFLQMGRETPGVGRTVLPTVQDITGRPARTFAQWAAEHADAFRG</sequence>
<dbReference type="EMBL" id="PVZC01000001">
    <property type="protein sequence ID" value="PRY02300.1"/>
    <property type="molecule type" value="Genomic_DNA"/>
</dbReference>
<comment type="caution">
    <text evidence="2">The sequence shown here is derived from an EMBL/GenBank/DDBJ whole genome shotgun (WGS) entry which is preliminary data.</text>
</comment>
<keyword evidence="3" id="KW-1185">Reference proteome</keyword>
<name>A0A2T0QEI8_9ACTN</name>
<dbReference type="PANTHER" id="PTHR43162:SF1">
    <property type="entry name" value="PRESTALK A DIFFERENTIATION PROTEIN A"/>
    <property type="match status" value="1"/>
</dbReference>
<feature type="domain" description="NmrA-like" evidence="1">
    <location>
        <begin position="2"/>
        <end position="213"/>
    </location>
</feature>
<dbReference type="InterPro" id="IPR051604">
    <property type="entry name" value="Ergot_Alk_Oxidoreductase"/>
</dbReference>
<dbReference type="PANTHER" id="PTHR43162">
    <property type="match status" value="1"/>
</dbReference>
<gene>
    <name evidence="2" type="ORF">CLV72_101902</name>
</gene>
<reference evidence="2 3" key="1">
    <citation type="submission" date="2018-03" db="EMBL/GenBank/DDBJ databases">
        <title>Genomic Encyclopedia of Archaeal and Bacterial Type Strains, Phase II (KMG-II): from individual species to whole genera.</title>
        <authorList>
            <person name="Goeker M."/>
        </authorList>
    </citation>
    <scope>NUCLEOTIDE SEQUENCE [LARGE SCALE GENOMIC DNA]</scope>
    <source>
        <strain evidence="2 3">DSM 45601</strain>
    </source>
</reference>
<evidence type="ECO:0000313" key="3">
    <source>
        <dbReference type="Proteomes" id="UP000237846"/>
    </source>
</evidence>
<dbReference type="RefSeq" id="WP_106241328.1">
    <property type="nucleotide sequence ID" value="NZ_PVZC01000001.1"/>
</dbReference>
<dbReference type="Pfam" id="PF05368">
    <property type="entry name" value="NmrA"/>
    <property type="match status" value="1"/>
</dbReference>
<dbReference type="Proteomes" id="UP000237846">
    <property type="component" value="Unassembled WGS sequence"/>
</dbReference>
<dbReference type="AlphaFoldDB" id="A0A2T0QEI8"/>